<evidence type="ECO:0000259" key="9">
    <source>
        <dbReference type="Pfam" id="PF05922"/>
    </source>
</evidence>
<keyword evidence="7" id="KW-0732">Signal</keyword>
<keyword evidence="11" id="KW-1185">Reference proteome</keyword>
<keyword evidence="4 5" id="KW-0720">Serine protease</keyword>
<dbReference type="GO" id="GO:0006508">
    <property type="term" value="P:proteolysis"/>
    <property type="evidence" value="ECO:0007669"/>
    <property type="project" value="UniProtKB-KW"/>
</dbReference>
<dbReference type="InterPro" id="IPR000209">
    <property type="entry name" value="Peptidase_S8/S53_dom"/>
</dbReference>
<feature type="chain" id="PRO_5022226462" evidence="7">
    <location>
        <begin position="35"/>
        <end position="403"/>
    </location>
</feature>
<dbReference type="GO" id="GO:0005615">
    <property type="term" value="C:extracellular space"/>
    <property type="evidence" value="ECO:0007669"/>
    <property type="project" value="TreeGrafter"/>
</dbReference>
<feature type="active site" description="Charge relay system" evidence="5">
    <location>
        <position position="349"/>
    </location>
</feature>
<dbReference type="Gene3D" id="3.30.70.80">
    <property type="entry name" value="Peptidase S8 propeptide/proteinase inhibitor I9"/>
    <property type="match status" value="1"/>
</dbReference>
<dbReference type="CDD" id="cd04077">
    <property type="entry name" value="Peptidases_S8_PCSK9_ProteinaseK_like"/>
    <property type="match status" value="1"/>
</dbReference>
<dbReference type="RefSeq" id="WP_229788497.1">
    <property type="nucleotide sequence ID" value="NZ_BMPV01000002.1"/>
</dbReference>
<name>A0A543J460_9ACTN</name>
<dbReference type="EMBL" id="VFPQ01000001">
    <property type="protein sequence ID" value="TQM77602.1"/>
    <property type="molecule type" value="Genomic_DNA"/>
</dbReference>
<dbReference type="PROSITE" id="PS00136">
    <property type="entry name" value="SUBTILASE_ASP"/>
    <property type="match status" value="1"/>
</dbReference>
<dbReference type="InterPro" id="IPR023828">
    <property type="entry name" value="Peptidase_S8_Ser-AS"/>
</dbReference>
<evidence type="ECO:0000256" key="3">
    <source>
        <dbReference type="ARBA" id="ARBA00022801"/>
    </source>
</evidence>
<feature type="domain" description="Inhibitor I9" evidence="9">
    <location>
        <begin position="52"/>
        <end position="123"/>
    </location>
</feature>
<accession>A0A543J460</accession>
<dbReference type="PROSITE" id="PS51892">
    <property type="entry name" value="SUBTILASE"/>
    <property type="match status" value="1"/>
</dbReference>
<dbReference type="InterPro" id="IPR037045">
    <property type="entry name" value="S8pro/Inhibitor_I9_sf"/>
</dbReference>
<organism evidence="10 11">
    <name type="scientific">Thermopolyspora flexuosa</name>
    <dbReference type="NCBI Taxonomy" id="103836"/>
    <lineage>
        <taxon>Bacteria</taxon>
        <taxon>Bacillati</taxon>
        <taxon>Actinomycetota</taxon>
        <taxon>Actinomycetes</taxon>
        <taxon>Streptosporangiales</taxon>
        <taxon>Streptosporangiaceae</taxon>
        <taxon>Thermopolyspora</taxon>
    </lineage>
</organism>
<evidence type="ECO:0000256" key="5">
    <source>
        <dbReference type="PROSITE-ProRule" id="PRU01240"/>
    </source>
</evidence>
<protein>
    <submittedName>
        <fullName evidence="10">Peptidase inhibitor I9</fullName>
    </submittedName>
</protein>
<dbReference type="PANTHER" id="PTHR43806">
    <property type="entry name" value="PEPTIDASE S8"/>
    <property type="match status" value="1"/>
</dbReference>
<dbReference type="InterPro" id="IPR023827">
    <property type="entry name" value="Peptidase_S8_Asp-AS"/>
</dbReference>
<sequence>MHRPRSGAARRLLAALAMIAPVTAGLVMASPASAASPAPSPENLTPGAPTGNYIVVFKDTENVRRRGVANRARELAERRGARAGNIYQHALKGFTFRGNAQQAREVAADPDVAFVEEDRVISLTADQVNPPSWGLDRIDQRQLPLNSRYSYTSTASNVTAYIIDTGILTTHSDFGGRASHGYDFVDNDSNATDCNGHGTHVAGTVGGSSYGVAKGVRLVAVRVLNCSGNGTTSGVIAGIDWVTRNARKPAVANMSLGGGASAAIDAAVNNSINSGVTYVVAAGNESTNACTRSPARVPNAITVGATTSNDTRASYSNYGSCLDIFAPGSSITSAWHTSTTARNTINGTSMASPHVAGAAALYLSANPSATPTQVGNALVGNGTTGVVRSAGSGSPNVLLYTGS</sequence>
<keyword evidence="3 5" id="KW-0378">Hydrolase</keyword>
<reference evidence="10 11" key="1">
    <citation type="submission" date="2019-06" db="EMBL/GenBank/DDBJ databases">
        <title>Sequencing the genomes of 1000 actinobacteria strains.</title>
        <authorList>
            <person name="Klenk H.-P."/>
        </authorList>
    </citation>
    <scope>NUCLEOTIDE SEQUENCE [LARGE SCALE GENOMIC DNA]</scope>
    <source>
        <strain evidence="10 11">DSM 43186</strain>
    </source>
</reference>
<dbReference type="PROSITE" id="PS00138">
    <property type="entry name" value="SUBTILASE_SER"/>
    <property type="match status" value="1"/>
</dbReference>
<feature type="active site" description="Charge relay system" evidence="5">
    <location>
        <position position="164"/>
    </location>
</feature>
<dbReference type="InterPro" id="IPR022398">
    <property type="entry name" value="Peptidase_S8_His-AS"/>
</dbReference>
<feature type="domain" description="Peptidase S8/S53" evidence="8">
    <location>
        <begin position="158"/>
        <end position="382"/>
    </location>
</feature>
<evidence type="ECO:0000256" key="2">
    <source>
        <dbReference type="ARBA" id="ARBA00022670"/>
    </source>
</evidence>
<evidence type="ECO:0000259" key="8">
    <source>
        <dbReference type="Pfam" id="PF00082"/>
    </source>
</evidence>
<dbReference type="PROSITE" id="PS00137">
    <property type="entry name" value="SUBTILASE_HIS"/>
    <property type="match status" value="1"/>
</dbReference>
<dbReference type="SUPFAM" id="SSF52743">
    <property type="entry name" value="Subtilisin-like"/>
    <property type="match status" value="1"/>
</dbReference>
<keyword evidence="2 5" id="KW-0645">Protease</keyword>
<evidence type="ECO:0000256" key="6">
    <source>
        <dbReference type="RuleBase" id="RU003355"/>
    </source>
</evidence>
<dbReference type="Pfam" id="PF00082">
    <property type="entry name" value="Peptidase_S8"/>
    <property type="match status" value="1"/>
</dbReference>
<dbReference type="InterPro" id="IPR036852">
    <property type="entry name" value="Peptidase_S8/S53_dom_sf"/>
</dbReference>
<dbReference type="PRINTS" id="PR00723">
    <property type="entry name" value="SUBTILISIN"/>
</dbReference>
<feature type="signal peptide" evidence="7">
    <location>
        <begin position="1"/>
        <end position="34"/>
    </location>
</feature>
<dbReference type="AlphaFoldDB" id="A0A543J460"/>
<evidence type="ECO:0000256" key="4">
    <source>
        <dbReference type="ARBA" id="ARBA00022825"/>
    </source>
</evidence>
<comment type="caution">
    <text evidence="10">The sequence shown here is derived from an EMBL/GenBank/DDBJ whole genome shotgun (WGS) entry which is preliminary data.</text>
</comment>
<evidence type="ECO:0000313" key="11">
    <source>
        <dbReference type="Proteomes" id="UP000319213"/>
    </source>
</evidence>
<evidence type="ECO:0000313" key="10">
    <source>
        <dbReference type="EMBL" id="TQM77602.1"/>
    </source>
</evidence>
<dbReference type="InterPro" id="IPR050131">
    <property type="entry name" value="Peptidase_S8_subtilisin-like"/>
</dbReference>
<gene>
    <name evidence="10" type="ORF">FHX40_4372</name>
</gene>
<dbReference type="FunFam" id="3.40.50.200:FF:000014">
    <property type="entry name" value="Proteinase K"/>
    <property type="match status" value="1"/>
</dbReference>
<dbReference type="InterPro" id="IPR034193">
    <property type="entry name" value="PCSK9_ProteinaseK-like"/>
</dbReference>
<dbReference type="Proteomes" id="UP000319213">
    <property type="component" value="Unassembled WGS sequence"/>
</dbReference>
<dbReference type="GO" id="GO:0004252">
    <property type="term" value="F:serine-type endopeptidase activity"/>
    <property type="evidence" value="ECO:0007669"/>
    <property type="project" value="UniProtKB-UniRule"/>
</dbReference>
<feature type="active site" description="Charge relay system" evidence="5">
    <location>
        <position position="197"/>
    </location>
</feature>
<dbReference type="Gene3D" id="3.40.50.200">
    <property type="entry name" value="Peptidase S8/S53 domain"/>
    <property type="match status" value="1"/>
</dbReference>
<dbReference type="PANTHER" id="PTHR43806:SF11">
    <property type="entry name" value="CEREVISIN-RELATED"/>
    <property type="match status" value="1"/>
</dbReference>
<evidence type="ECO:0000256" key="7">
    <source>
        <dbReference type="SAM" id="SignalP"/>
    </source>
</evidence>
<dbReference type="InterPro" id="IPR010259">
    <property type="entry name" value="S8pro/Inhibitor_I9"/>
</dbReference>
<evidence type="ECO:0000256" key="1">
    <source>
        <dbReference type="ARBA" id="ARBA00011073"/>
    </source>
</evidence>
<dbReference type="SUPFAM" id="SSF54897">
    <property type="entry name" value="Protease propeptides/inhibitors"/>
    <property type="match status" value="1"/>
</dbReference>
<dbReference type="Pfam" id="PF05922">
    <property type="entry name" value="Inhibitor_I9"/>
    <property type="match status" value="1"/>
</dbReference>
<comment type="similarity">
    <text evidence="1 5 6">Belongs to the peptidase S8 family.</text>
</comment>
<dbReference type="InterPro" id="IPR015500">
    <property type="entry name" value="Peptidase_S8_subtilisin-rel"/>
</dbReference>
<proteinExistence type="inferred from homology"/>